<protein>
    <recommendedName>
        <fullName evidence="4">TIR domain-containing protein</fullName>
    </recommendedName>
</protein>
<dbReference type="InterPro" id="IPR042197">
    <property type="entry name" value="Apaf_helical"/>
</dbReference>
<dbReference type="PANTHER" id="PTHR11017:SF544">
    <property type="entry name" value="ADP-RIBOSYL CYCLASE_CYCLIC ADP-RIBOSE HYDROLASE"/>
    <property type="match status" value="1"/>
</dbReference>
<dbReference type="Pfam" id="PF01582">
    <property type="entry name" value="TIR"/>
    <property type="match status" value="1"/>
</dbReference>
<feature type="domain" description="TIR" evidence="4">
    <location>
        <begin position="1"/>
        <end position="106"/>
    </location>
</feature>
<dbReference type="SUPFAM" id="SSF46785">
    <property type="entry name" value="Winged helix' DNA-binding domain"/>
    <property type="match status" value="1"/>
</dbReference>
<keyword evidence="6" id="KW-1185">Reference proteome</keyword>
<keyword evidence="3" id="KW-0611">Plant defense</keyword>
<evidence type="ECO:0000256" key="1">
    <source>
        <dbReference type="ARBA" id="ARBA00022614"/>
    </source>
</evidence>
<organism evidence="5 6">
    <name type="scientific">Lactuca saligna</name>
    <name type="common">Willowleaf lettuce</name>
    <dbReference type="NCBI Taxonomy" id="75948"/>
    <lineage>
        <taxon>Eukaryota</taxon>
        <taxon>Viridiplantae</taxon>
        <taxon>Streptophyta</taxon>
        <taxon>Embryophyta</taxon>
        <taxon>Tracheophyta</taxon>
        <taxon>Spermatophyta</taxon>
        <taxon>Magnoliopsida</taxon>
        <taxon>eudicotyledons</taxon>
        <taxon>Gunneridae</taxon>
        <taxon>Pentapetalae</taxon>
        <taxon>asterids</taxon>
        <taxon>campanulids</taxon>
        <taxon>Asterales</taxon>
        <taxon>Asteraceae</taxon>
        <taxon>Cichorioideae</taxon>
        <taxon>Cichorieae</taxon>
        <taxon>Lactucinae</taxon>
        <taxon>Lactuca</taxon>
    </lineage>
</organism>
<evidence type="ECO:0000259" key="4">
    <source>
        <dbReference type="PROSITE" id="PS50104"/>
    </source>
</evidence>
<dbReference type="PROSITE" id="PS50104">
    <property type="entry name" value="TIR"/>
    <property type="match status" value="1"/>
</dbReference>
<dbReference type="InterPro" id="IPR055414">
    <property type="entry name" value="LRR_R13L4/SHOC2-like"/>
</dbReference>
<evidence type="ECO:0000256" key="3">
    <source>
        <dbReference type="ARBA" id="ARBA00022821"/>
    </source>
</evidence>
<dbReference type="SMART" id="SM00369">
    <property type="entry name" value="LRR_TYP"/>
    <property type="match status" value="4"/>
</dbReference>
<dbReference type="InterPro" id="IPR044974">
    <property type="entry name" value="Disease_R_plants"/>
</dbReference>
<dbReference type="AlphaFoldDB" id="A0AA35YRI0"/>
<dbReference type="InterPro" id="IPR002182">
    <property type="entry name" value="NB-ARC"/>
</dbReference>
<dbReference type="InterPro" id="IPR032675">
    <property type="entry name" value="LRR_dom_sf"/>
</dbReference>
<dbReference type="Gene3D" id="1.10.8.430">
    <property type="entry name" value="Helical domain of apoptotic protease-activating factors"/>
    <property type="match status" value="1"/>
</dbReference>
<dbReference type="Gene3D" id="3.40.50.300">
    <property type="entry name" value="P-loop containing nucleotide triphosphate hydrolases"/>
    <property type="match status" value="1"/>
</dbReference>
<dbReference type="SMART" id="SM00255">
    <property type="entry name" value="TIR"/>
    <property type="match status" value="1"/>
</dbReference>
<dbReference type="InterPro" id="IPR035897">
    <property type="entry name" value="Toll_tir_struct_dom_sf"/>
</dbReference>
<keyword evidence="2" id="KW-0677">Repeat</keyword>
<dbReference type="Gene3D" id="3.80.10.10">
    <property type="entry name" value="Ribonuclease Inhibitor"/>
    <property type="match status" value="2"/>
</dbReference>
<dbReference type="EMBL" id="OX465080">
    <property type="protein sequence ID" value="CAI9278820.1"/>
    <property type="molecule type" value="Genomic_DNA"/>
</dbReference>
<dbReference type="PRINTS" id="PR00364">
    <property type="entry name" value="DISEASERSIST"/>
</dbReference>
<dbReference type="Gene3D" id="3.40.50.10140">
    <property type="entry name" value="Toll/interleukin-1 receptor homology (TIR) domain"/>
    <property type="match status" value="1"/>
</dbReference>
<dbReference type="Pfam" id="PF00931">
    <property type="entry name" value="NB-ARC"/>
    <property type="match status" value="1"/>
</dbReference>
<dbReference type="PANTHER" id="PTHR11017">
    <property type="entry name" value="LEUCINE-RICH REPEAT-CONTAINING PROTEIN"/>
    <property type="match status" value="1"/>
</dbReference>
<proteinExistence type="predicted"/>
<dbReference type="GO" id="GO:0007165">
    <property type="term" value="P:signal transduction"/>
    <property type="evidence" value="ECO:0007669"/>
    <property type="project" value="InterPro"/>
</dbReference>
<dbReference type="SUPFAM" id="SSF52200">
    <property type="entry name" value="Toll/Interleukin receptor TIR domain"/>
    <property type="match status" value="1"/>
</dbReference>
<dbReference type="InterPro" id="IPR000157">
    <property type="entry name" value="TIR_dom"/>
</dbReference>
<gene>
    <name evidence="5" type="ORF">LSALG_LOCUS18657</name>
</gene>
<reference evidence="5" key="1">
    <citation type="submission" date="2023-04" db="EMBL/GenBank/DDBJ databases">
        <authorList>
            <person name="Vijverberg K."/>
            <person name="Xiong W."/>
            <person name="Schranz E."/>
        </authorList>
    </citation>
    <scope>NUCLEOTIDE SEQUENCE</scope>
</reference>
<dbReference type="GO" id="GO:0043531">
    <property type="term" value="F:ADP binding"/>
    <property type="evidence" value="ECO:0007669"/>
    <property type="project" value="InterPro"/>
</dbReference>
<keyword evidence="1" id="KW-0433">Leucine-rich repeat</keyword>
<dbReference type="Pfam" id="PF23598">
    <property type="entry name" value="LRR_14"/>
    <property type="match status" value="1"/>
</dbReference>
<dbReference type="Proteomes" id="UP001177003">
    <property type="component" value="Chromosome 4"/>
</dbReference>
<dbReference type="GO" id="GO:0006952">
    <property type="term" value="P:defense response"/>
    <property type="evidence" value="ECO:0007669"/>
    <property type="project" value="UniProtKB-KW"/>
</dbReference>
<dbReference type="InterPro" id="IPR036390">
    <property type="entry name" value="WH_DNA-bd_sf"/>
</dbReference>
<accession>A0AA35YRI0</accession>
<sequence>MLTPTIRDNEELEKGKQIDELFKAIEESRFFIIVFSKNYASSSWCLKEVTKIMECQDEKEQIAYPLFYDVEPSDIRYQTGPVGRVIFKHKTNEQIKKWENALESASNLVGWNLKNISNGSLSPSPLFSPVSTTAKNHNFPQLSLKNTAAYIDLLISNILYTHEAEAIKIIVEIFSLKLHSHHLINDENLIGMEHRMQDLEWSLMIGLNDKARMIGIKGMGGIGKTTLARAIFNKVSSHFEGEDVREVSEKKGLQSLQEKVLLDVLNDEHMRVGSVYDGKKIMKMRLPYIKILLVLDDVDNAKQLEALAGDWFKDGSRIIITTRDEKVLLAHGVKVNWIHDVGLLSDKEAVSLFVRCAFNGYNIPDQWCIDLSVKLVCYAAGLPLTIKVLGSLLRGEDVIVCRDVLKRLETIPNWETLEVLEISYDGLEDDHKEIFLHVACFMTGLDKDTAIEMLDSCGFSAAYGLKILEQKSLITILNDELGMHDKIEELGKNIVRRSHPHEPNKHSRLWIPEEIEELFSGDSGTEAPTCIGMELDAEELPPEIIRKGLGNLNKLRYLNVIGGFGVCLPSDWTFDQTKQYVPNSLQFLGWNGYPGLSLPQTFRANNLVGLELPRSRIVQLWERGERKVLKKLRFLDLSDSMLRTLDLGMTPNLESLDLSGCDDLTELHVPAGCQQRLVHLDLVGCSRFTSFLFIKRLESLELFSFPKLSVHVECLEELPRDSRNNLPMLQFKFNYFKEEEEPSSTGSGFKCVYLDLKPCTKLESVSGSICGLQHLRRLRFYGCIPEVPNDLDVLKCLEKLTLSSTHIKCLPDSVCMLKRLKSLRLRDCMHLEELPENLGCLESLEKLSLLSTSIRRLPDSICMLNRLKILRLQSCLLLEEVPKDLGRLACLEKLNLISASIKYLPDSICMLKQLESSAT</sequence>
<dbReference type="GO" id="GO:0051707">
    <property type="term" value="P:response to other organism"/>
    <property type="evidence" value="ECO:0007669"/>
    <property type="project" value="UniProtKB-ARBA"/>
</dbReference>
<dbReference type="InterPro" id="IPR003591">
    <property type="entry name" value="Leu-rich_rpt_typical-subtyp"/>
</dbReference>
<dbReference type="Pfam" id="PF23282">
    <property type="entry name" value="WHD_ROQ1"/>
    <property type="match status" value="1"/>
</dbReference>
<dbReference type="InterPro" id="IPR027417">
    <property type="entry name" value="P-loop_NTPase"/>
</dbReference>
<name>A0AA35YRI0_LACSI</name>
<evidence type="ECO:0000256" key="2">
    <source>
        <dbReference type="ARBA" id="ARBA00022737"/>
    </source>
</evidence>
<dbReference type="InterPro" id="IPR058192">
    <property type="entry name" value="WHD_ROQ1-like"/>
</dbReference>
<dbReference type="SUPFAM" id="SSF52540">
    <property type="entry name" value="P-loop containing nucleoside triphosphate hydrolases"/>
    <property type="match status" value="1"/>
</dbReference>
<evidence type="ECO:0000313" key="5">
    <source>
        <dbReference type="EMBL" id="CAI9278820.1"/>
    </source>
</evidence>
<evidence type="ECO:0000313" key="6">
    <source>
        <dbReference type="Proteomes" id="UP001177003"/>
    </source>
</evidence>
<dbReference type="SUPFAM" id="SSF52058">
    <property type="entry name" value="L domain-like"/>
    <property type="match status" value="1"/>
</dbReference>